<proteinExistence type="predicted"/>
<reference evidence="1 2" key="1">
    <citation type="journal article" date="2016" name="Genome Announc.">
        <title>Draft Genome Sequence of 'Halomonas chromatireducens' Strain AGD 8-3, a Haloalkaliphilic Chromate- and Selenite-Reducing Gammaproteobacterium.</title>
        <authorList>
            <person name="Sharko F.S."/>
            <person name="Shapovalova A.A."/>
            <person name="Tsygankova S.V."/>
            <person name="Komova A.V."/>
            <person name="Boulygina E.S."/>
            <person name="Teslyuk A.B."/>
            <person name="Gotovtsev P.M."/>
            <person name="Namsaraev Z.B."/>
            <person name="Khijniak T.V."/>
            <person name="Nedoluzhko A.V."/>
            <person name="Vasilov R.G."/>
        </authorList>
    </citation>
    <scope>NUCLEOTIDE SEQUENCE [LARGE SCALE GENOMIC DNA]</scope>
    <source>
        <strain evidence="1 2">AGD 8-3</strain>
    </source>
</reference>
<organism evidence="1 2">
    <name type="scientific">Halomonas chromatireducens</name>
    <dbReference type="NCBI Taxonomy" id="507626"/>
    <lineage>
        <taxon>Bacteria</taxon>
        <taxon>Pseudomonadati</taxon>
        <taxon>Pseudomonadota</taxon>
        <taxon>Gammaproteobacteria</taxon>
        <taxon>Oceanospirillales</taxon>
        <taxon>Halomonadaceae</taxon>
        <taxon>Halomonas</taxon>
    </lineage>
</organism>
<accession>A0A0X8HD77</accession>
<name>A0A0X8HD77_9GAMM</name>
<evidence type="ECO:0000313" key="1">
    <source>
        <dbReference type="EMBL" id="AMD00461.1"/>
    </source>
</evidence>
<dbReference type="OrthoDB" id="5877525at2"/>
<reference evidence="1 2" key="2">
    <citation type="submission" date="2016-02" db="EMBL/GenBank/DDBJ databases">
        <authorList>
            <person name="Wen L."/>
            <person name="He K."/>
            <person name="Yang H."/>
        </authorList>
    </citation>
    <scope>NUCLEOTIDE SEQUENCE [LARGE SCALE GENOMIC DNA]</scope>
    <source>
        <strain evidence="1 2">AGD 8-3</strain>
    </source>
</reference>
<evidence type="ECO:0008006" key="3">
    <source>
        <dbReference type="Google" id="ProtNLM"/>
    </source>
</evidence>
<dbReference type="Proteomes" id="UP000063387">
    <property type="component" value="Chromosome"/>
</dbReference>
<protein>
    <recommendedName>
        <fullName evidence="3">Peptide ABC transporter substrate-binding protein</fullName>
    </recommendedName>
</protein>
<dbReference type="AlphaFoldDB" id="A0A0X8HD77"/>
<keyword evidence="2" id="KW-1185">Reference proteome</keyword>
<dbReference type="EMBL" id="CP014226">
    <property type="protein sequence ID" value="AMD00461.1"/>
    <property type="molecule type" value="Genomic_DNA"/>
</dbReference>
<dbReference type="KEGG" id="hco:LOKO_01393"/>
<evidence type="ECO:0000313" key="2">
    <source>
        <dbReference type="Proteomes" id="UP000063387"/>
    </source>
</evidence>
<sequence length="104" mass="12433">MSIRESDWKAFKRLRAVALERFSQRVLDECQEIYSKRDATAHERYGELYDLIHERNREMAHAFDHFSRSKALLSLRLIRMHNLLTEAEVAEFSEETQFATDVDR</sequence>
<gene>
    <name evidence="1" type="ORF">LOKO_01393</name>
</gene>
<dbReference type="RefSeq" id="WP_066446790.1">
    <property type="nucleotide sequence ID" value="NZ_CP014226.1"/>
</dbReference>
<dbReference type="PATRIC" id="fig|507626.3.peg.1379"/>